<organism evidence="2 3">
    <name type="scientific">Rhodoferax saidenbachensis</name>
    <dbReference type="NCBI Taxonomy" id="1484693"/>
    <lineage>
        <taxon>Bacteria</taxon>
        <taxon>Pseudomonadati</taxon>
        <taxon>Pseudomonadota</taxon>
        <taxon>Betaproteobacteria</taxon>
        <taxon>Burkholderiales</taxon>
        <taxon>Comamonadaceae</taxon>
        <taxon>Rhodoferax</taxon>
    </lineage>
</organism>
<dbReference type="InterPro" id="IPR037522">
    <property type="entry name" value="HD_GYP_dom"/>
</dbReference>
<dbReference type="PANTHER" id="PTHR43155:SF2">
    <property type="entry name" value="CYCLIC DI-GMP PHOSPHODIESTERASE PA4108"/>
    <property type="match status" value="1"/>
</dbReference>
<protein>
    <recommendedName>
        <fullName evidence="1">HD-GYP domain-containing protein</fullName>
    </recommendedName>
</protein>
<keyword evidence="3" id="KW-1185">Reference proteome</keyword>
<reference evidence="2 3" key="1">
    <citation type="submission" date="2023-07" db="EMBL/GenBank/DDBJ databases">
        <title>Sorghum-associated microbial communities from plants grown in Nebraska, USA.</title>
        <authorList>
            <person name="Schachtman D."/>
        </authorList>
    </citation>
    <scope>NUCLEOTIDE SEQUENCE [LARGE SCALE GENOMIC DNA]</scope>
    <source>
        <strain evidence="2 3">BE308</strain>
    </source>
</reference>
<comment type="caution">
    <text evidence="2">The sequence shown here is derived from an EMBL/GenBank/DDBJ whole genome shotgun (WGS) entry which is preliminary data.</text>
</comment>
<dbReference type="Pfam" id="PF13487">
    <property type="entry name" value="HD_5"/>
    <property type="match status" value="1"/>
</dbReference>
<sequence>MNATDVNPDYFTKAVTELGEKRPVVTTEAIFNDRGVKILEKGVAVNATLYDRLIAHKLPIPIEQSVRSVPMITGPVLREHAEQAMREVPFFERIGADPKHRSLLLDSLDKLTLPEPMAFQLLLANEVRPALFRHSVQMALFAAWLSLTPVVSRYDLGMAAAAGLLHDIGMLHLDPRLLQPEDEITSLQRRQLYSHPLVSTVLIERHHEYPRELLRAVKEHHEFLDGSGYPRNLQGDAIGPLGRILSLGELVTSMLESGRDAPEMRLWVQLRMNKHRYDAALVARVQQHLRPQSELTGEGLELLDDPVGRLQEINATVSDWPAAALQELPLSDARREGMAAVLVQASQLRRTLATVGVADLQLTQLGGETLDEALRLELSLLAQEALWQLRALTRQTKRRWRLGDEPAYPAPLQTWLDRADALVAKL</sequence>
<name>A0ABU1ZKH8_9BURK</name>
<dbReference type="InterPro" id="IPR003607">
    <property type="entry name" value="HD/PDEase_dom"/>
</dbReference>
<dbReference type="PANTHER" id="PTHR43155">
    <property type="entry name" value="CYCLIC DI-GMP PHOSPHODIESTERASE PA4108-RELATED"/>
    <property type="match status" value="1"/>
</dbReference>
<dbReference type="Gene3D" id="1.10.3210.10">
    <property type="entry name" value="Hypothetical protein af1432"/>
    <property type="match status" value="1"/>
</dbReference>
<gene>
    <name evidence="2" type="ORF">J2X15_001176</name>
</gene>
<dbReference type="EMBL" id="JAVDXO010000002">
    <property type="protein sequence ID" value="MDR7305898.1"/>
    <property type="molecule type" value="Genomic_DNA"/>
</dbReference>
<dbReference type="CDD" id="cd00077">
    <property type="entry name" value="HDc"/>
    <property type="match status" value="1"/>
</dbReference>
<dbReference type="PROSITE" id="PS51832">
    <property type="entry name" value="HD_GYP"/>
    <property type="match status" value="1"/>
</dbReference>
<proteinExistence type="predicted"/>
<dbReference type="SMART" id="SM00471">
    <property type="entry name" value="HDc"/>
    <property type="match status" value="1"/>
</dbReference>
<accession>A0ABU1ZKH8</accession>
<dbReference type="Proteomes" id="UP001268089">
    <property type="component" value="Unassembled WGS sequence"/>
</dbReference>
<feature type="domain" description="HD-GYP" evidence="1">
    <location>
        <begin position="105"/>
        <end position="305"/>
    </location>
</feature>
<evidence type="ECO:0000259" key="1">
    <source>
        <dbReference type="PROSITE" id="PS51832"/>
    </source>
</evidence>
<dbReference type="RefSeq" id="WP_310340246.1">
    <property type="nucleotide sequence ID" value="NZ_JAVDXO010000002.1"/>
</dbReference>
<evidence type="ECO:0000313" key="2">
    <source>
        <dbReference type="EMBL" id="MDR7305898.1"/>
    </source>
</evidence>
<dbReference type="SUPFAM" id="SSF109604">
    <property type="entry name" value="HD-domain/PDEase-like"/>
    <property type="match status" value="1"/>
</dbReference>
<evidence type="ECO:0000313" key="3">
    <source>
        <dbReference type="Proteomes" id="UP001268089"/>
    </source>
</evidence>